<dbReference type="OrthoDB" id="513595at2759"/>
<feature type="region of interest" description="Disordered" evidence="13">
    <location>
        <begin position="705"/>
        <end position="746"/>
    </location>
</feature>
<feature type="region of interest" description="Disordered" evidence="13">
    <location>
        <begin position="476"/>
        <end position="506"/>
    </location>
</feature>
<keyword evidence="15" id="KW-1185">Reference proteome</keyword>
<dbReference type="InterPro" id="IPR026314">
    <property type="entry name" value="YLP_motif_con_p1"/>
</dbReference>
<dbReference type="SUPFAM" id="SSF52540">
    <property type="entry name" value="P-loop containing nucleoside triphosphate hydrolases"/>
    <property type="match status" value="1"/>
</dbReference>
<keyword evidence="5" id="KW-0832">Ubl conjugation</keyword>
<sequence>FDGPRRFEDLGSRCEGPRPKGPRFEGNRPDGPRPRYEGHPTEGAKSKWGVIPRGPASQFYITPNTSLSPRQSGPQWKGPKPAFGQQHQQQPKSQAEPGNKEPLADTSSNQQKNFKMQSAAFSIAADVKDAKAAQSNENLSDSQQEPPKSEVSEGPIEPSNWDQNSQSMETQMDKAQAVTQPVPLANKPVPSPSTFPSKTGGMEGGTAVATSSSLTADNDFKPLGIGLPHSENNQDKGLPRPDNRDNRLEGNRGSSSSYRGPGQGRMEDTRDKGLVSRGRGQAISRGLGLVKQEDFRDKMMGRREDSREKMSRGEGSRDRGLVRPGSSREKMPGGLQGSQERGRAGSRERGPPRSAGSQERGPPRRPGSRERVPPRRAGSRERGPPRGPGGRERGLGRPDFGRDRGPFRPEPGDGGEKMYSYHRDEPPRATWNHGEERGHEEFPLDGRNAPVERERLDDWDRERYWRECEHDYQDDTLDSYNREDRFSAPSRSHDGDRRGPWWDDWERDQDMDEDYSREMDRDLDRDVDRIGRPMDVYDRNLDNEWDRDYGRPLDEQESQFRERDIPSIPPLPPLPPLPPVDRYRDDRWREERNRDHGYDRDFRDRGELRIREYPERGDTWREKRDYIPDRMDWERERLSDRWYPSDVDRHSPMAEHMPSSHHSSEMMGSDANLDSDQGLGGVMVLSQRQHEIILKAAQELKMLREQKEQLQKMKDYGSEPQMPDHLPPQDSRLQNTSSRPGMYPERWDEDSFYGLWDTNDEQGLNSEFKPETATIPSAPVLPPPPVHPSIPPPGPVPMGMPPMSKPPPVQQTVDYGHGRDISTNKVEQIPYGERITLRPDPLPERSTFETEHVGQRDRYDRDRDREPYFDRQSNVMADHRDFKRDRETHRDRDRDRGVIDYDRDRFDRERRPRDDRTQSYRDKKDHSSSRRGGFDRPSYDRKSDRPAYEGPSMFGGERRTYPEERMPLPAPSLSHQPPPAPRVEKKPESKNVDDILKPPGRESRPERIVVIMRGLPGSGKTHVAKLIRDKEVEFGGPAPRVLSLDDYFIAEVEKEEKDPDSGKKVKKKVMEYEYEAEMEETYRTSMFKTFKKTLDDGFFPFIILDAINDRVRHFDQFWSAAKTKGFEVYLAEMSADNQTCSKRNIHGRKLKEINKMADHWETAPRHMMRLDIRSLLQDAAIE</sequence>
<feature type="compositionally biased region" description="Basic and acidic residues" evidence="13">
    <location>
        <begin position="956"/>
        <end position="966"/>
    </location>
</feature>
<feature type="region of interest" description="Disordered" evidence="13">
    <location>
        <begin position="541"/>
        <end position="585"/>
    </location>
</feature>
<evidence type="ECO:0000256" key="5">
    <source>
        <dbReference type="ARBA" id="ARBA00022843"/>
    </source>
</evidence>
<feature type="compositionally biased region" description="Basic and acidic residues" evidence="13">
    <location>
        <begin position="291"/>
        <end position="331"/>
    </location>
</feature>
<reference evidence="14 15" key="1">
    <citation type="journal article" date="2019" name="PLoS ONE">
        <title>Genomic analyses reveal an absence of contemporary introgressive admixture between fin whales and blue whales, despite known hybrids.</title>
        <authorList>
            <person name="Westbury M.V."/>
            <person name="Petersen B."/>
            <person name="Lorenzen E.D."/>
        </authorList>
    </citation>
    <scope>NUCLEOTIDE SEQUENCE [LARGE SCALE GENOMIC DNA]</scope>
    <source>
        <strain evidence="14">FinWhale-01</strain>
    </source>
</reference>
<evidence type="ECO:0000256" key="8">
    <source>
        <dbReference type="ARBA" id="ARBA00023242"/>
    </source>
</evidence>
<keyword evidence="8" id="KW-0539">Nucleus</keyword>
<evidence type="ECO:0000256" key="9">
    <source>
        <dbReference type="ARBA" id="ARBA00058677"/>
    </source>
</evidence>
<evidence type="ECO:0000256" key="10">
    <source>
        <dbReference type="ARBA" id="ARBA00065932"/>
    </source>
</evidence>
<dbReference type="PANTHER" id="PTHR13413:SF0">
    <property type="entry name" value="YLP MOTIF-CONTAINING PROTEIN 1"/>
    <property type="match status" value="1"/>
</dbReference>
<dbReference type="InterPro" id="IPR027417">
    <property type="entry name" value="P-loop_NTPase"/>
</dbReference>
<name>A0A643CB67_BALPH</name>
<comment type="subcellular location">
    <subcellularLocation>
        <location evidence="1">Nucleus speckle</location>
    </subcellularLocation>
</comment>
<comment type="subunit">
    <text evidence="10">Interacts with PPP1CA and NCOA5. Forms a complex with ILF2, ILF3, KHDRBS1, RBMX, NCOA5 and PPP1CA.</text>
</comment>
<feature type="compositionally biased region" description="Basic and acidic residues" evidence="13">
    <location>
        <begin position="835"/>
        <end position="869"/>
    </location>
</feature>
<evidence type="ECO:0000256" key="2">
    <source>
        <dbReference type="ARBA" id="ARBA00022481"/>
    </source>
</evidence>
<feature type="compositionally biased region" description="Basic and acidic residues" evidence="13">
    <location>
        <begin position="265"/>
        <end position="274"/>
    </location>
</feature>
<dbReference type="EMBL" id="SGJD01001973">
    <property type="protein sequence ID" value="KAB0397469.1"/>
    <property type="molecule type" value="Genomic_DNA"/>
</dbReference>
<dbReference type="Pfam" id="PF13671">
    <property type="entry name" value="AAA_33"/>
    <property type="match status" value="1"/>
</dbReference>
<feature type="compositionally biased region" description="Pro residues" evidence="13">
    <location>
        <begin position="567"/>
        <end position="579"/>
    </location>
</feature>
<feature type="compositionally biased region" description="Basic and acidic residues" evidence="13">
    <location>
        <begin position="232"/>
        <end position="250"/>
    </location>
</feature>
<feature type="non-terminal residue" evidence="14">
    <location>
        <position position="1"/>
    </location>
</feature>
<feature type="compositionally biased region" description="Basic and acidic residues" evidence="13">
    <location>
        <begin position="480"/>
        <end position="501"/>
    </location>
</feature>
<feature type="compositionally biased region" description="Basic and acidic residues" evidence="13">
    <location>
        <begin position="705"/>
        <end position="717"/>
    </location>
</feature>
<dbReference type="Proteomes" id="UP000437017">
    <property type="component" value="Unassembled WGS sequence"/>
</dbReference>
<evidence type="ECO:0000256" key="13">
    <source>
        <dbReference type="SAM" id="MobiDB-lite"/>
    </source>
</evidence>
<keyword evidence="6" id="KW-0805">Transcription regulation</keyword>
<organism evidence="14 15">
    <name type="scientific">Balaenoptera physalus</name>
    <name type="common">Fin whale</name>
    <name type="synonym">Balaena physalus</name>
    <dbReference type="NCBI Taxonomy" id="9770"/>
    <lineage>
        <taxon>Eukaryota</taxon>
        <taxon>Metazoa</taxon>
        <taxon>Chordata</taxon>
        <taxon>Craniata</taxon>
        <taxon>Vertebrata</taxon>
        <taxon>Euteleostomi</taxon>
        <taxon>Mammalia</taxon>
        <taxon>Eutheria</taxon>
        <taxon>Laurasiatheria</taxon>
        <taxon>Artiodactyla</taxon>
        <taxon>Whippomorpha</taxon>
        <taxon>Cetacea</taxon>
        <taxon>Mysticeti</taxon>
        <taxon>Balaenopteridae</taxon>
        <taxon>Balaenoptera</taxon>
    </lineage>
</organism>
<evidence type="ECO:0000256" key="3">
    <source>
        <dbReference type="ARBA" id="ARBA00022491"/>
    </source>
</evidence>
<keyword evidence="3" id="KW-0678">Repressor</keyword>
<feature type="compositionally biased region" description="Basic and acidic residues" evidence="13">
    <location>
        <begin position="367"/>
        <end position="453"/>
    </location>
</feature>
<feature type="compositionally biased region" description="Pro residues" evidence="13">
    <location>
        <begin position="779"/>
        <end position="809"/>
    </location>
</feature>
<protein>
    <recommendedName>
        <fullName evidence="11">YLP motif-containing protein 1</fullName>
    </recommendedName>
    <alternativeName>
        <fullName evidence="12">Nuclear protein ZAP3</fullName>
    </alternativeName>
</protein>
<evidence type="ECO:0000256" key="11">
    <source>
        <dbReference type="ARBA" id="ARBA00068971"/>
    </source>
</evidence>
<feature type="compositionally biased region" description="Basic and acidic residues" evidence="13">
    <location>
        <begin position="982"/>
        <end position="1001"/>
    </location>
</feature>
<proteinExistence type="predicted"/>
<evidence type="ECO:0000256" key="6">
    <source>
        <dbReference type="ARBA" id="ARBA00023015"/>
    </source>
</evidence>
<evidence type="ECO:0000313" key="14">
    <source>
        <dbReference type="EMBL" id="KAB0397469.1"/>
    </source>
</evidence>
<comment type="caution">
    <text evidence="14">The sequence shown here is derived from an EMBL/GenBank/DDBJ whole genome shotgun (WGS) entry which is preliminary data.</text>
</comment>
<evidence type="ECO:0000256" key="7">
    <source>
        <dbReference type="ARBA" id="ARBA00023163"/>
    </source>
</evidence>
<gene>
    <name evidence="14" type="ORF">E2I00_019704</name>
</gene>
<evidence type="ECO:0000256" key="12">
    <source>
        <dbReference type="ARBA" id="ARBA00083294"/>
    </source>
</evidence>
<feature type="compositionally biased region" description="Polar residues" evidence="13">
    <location>
        <begin position="105"/>
        <end position="120"/>
    </location>
</feature>
<feature type="compositionally biased region" description="Basic and acidic residues" evidence="13">
    <location>
        <begin position="340"/>
        <end position="351"/>
    </location>
</feature>
<evidence type="ECO:0000256" key="4">
    <source>
        <dbReference type="ARBA" id="ARBA00022499"/>
    </source>
</evidence>
<dbReference type="GO" id="GO:0016607">
    <property type="term" value="C:nuclear speck"/>
    <property type="evidence" value="ECO:0007669"/>
    <property type="project" value="UniProtKB-SubCell"/>
</dbReference>
<feature type="region of interest" description="Disordered" evidence="13">
    <location>
        <begin position="773"/>
        <end position="1001"/>
    </location>
</feature>
<dbReference type="FunFam" id="3.40.50.300:FF:000399">
    <property type="entry name" value="YLP motif containing 1"/>
    <property type="match status" value="1"/>
</dbReference>
<keyword evidence="2" id="KW-0488">Methylation</keyword>
<dbReference type="Gene3D" id="3.40.50.300">
    <property type="entry name" value="P-loop containing nucleotide triphosphate hydrolases"/>
    <property type="match status" value="1"/>
</dbReference>
<dbReference type="AlphaFoldDB" id="A0A643CB67"/>
<feature type="non-terminal residue" evidence="14">
    <location>
        <position position="1182"/>
    </location>
</feature>
<feature type="region of interest" description="Disordered" evidence="13">
    <location>
        <begin position="644"/>
        <end position="675"/>
    </location>
</feature>
<keyword evidence="7" id="KW-0804">Transcription</keyword>
<evidence type="ECO:0000256" key="1">
    <source>
        <dbReference type="ARBA" id="ARBA00004324"/>
    </source>
</evidence>
<feature type="compositionally biased region" description="Basic and acidic residues" evidence="13">
    <location>
        <begin position="541"/>
        <end position="565"/>
    </location>
</feature>
<feature type="compositionally biased region" description="Polar residues" evidence="13">
    <location>
        <begin position="160"/>
        <end position="170"/>
    </location>
</feature>
<comment type="function">
    <text evidence="9">Plays a role in the reduction of telomerase activity during differentiation of embryonic stem cells by binding to the core promoter of TERT and controlling its down-regulation.</text>
</comment>
<feature type="region of interest" description="Disordered" evidence="13">
    <location>
        <begin position="1"/>
        <end position="453"/>
    </location>
</feature>
<feature type="compositionally biased region" description="Basic and acidic residues" evidence="13">
    <location>
        <begin position="1"/>
        <end position="45"/>
    </location>
</feature>
<dbReference type="PANTHER" id="PTHR13413">
    <property type="entry name" value="YLP MOTIF CONTAINING PROTEIN NUCLEAR PROTEIN ZAP"/>
    <property type="match status" value="1"/>
</dbReference>
<feature type="compositionally biased region" description="Basic and acidic residues" evidence="13">
    <location>
        <begin position="877"/>
        <end position="947"/>
    </location>
</feature>
<keyword evidence="4" id="KW-1017">Isopeptide bond</keyword>
<evidence type="ECO:0000313" key="15">
    <source>
        <dbReference type="Proteomes" id="UP000437017"/>
    </source>
</evidence>
<feature type="compositionally biased region" description="Polar residues" evidence="13">
    <location>
        <begin position="133"/>
        <end position="146"/>
    </location>
</feature>
<accession>A0A643CB67</accession>
<dbReference type="GO" id="GO:0032204">
    <property type="term" value="P:regulation of telomere maintenance"/>
    <property type="evidence" value="ECO:0007669"/>
    <property type="project" value="TreeGrafter"/>
</dbReference>
<feature type="compositionally biased region" description="Low complexity" evidence="13">
    <location>
        <begin position="654"/>
        <end position="667"/>
    </location>
</feature>
<feature type="compositionally biased region" description="Polar residues" evidence="13">
    <location>
        <begin position="59"/>
        <end position="74"/>
    </location>
</feature>